<dbReference type="GeneID" id="18763459"/>
<keyword evidence="2" id="KW-0732">Signal</keyword>
<name>K1XP74_MARBU</name>
<keyword evidence="4" id="KW-1185">Reference proteome</keyword>
<protein>
    <recommendedName>
        <fullName evidence="5">Arylsulfotransferase</fullName>
    </recommendedName>
</protein>
<dbReference type="InterPro" id="IPR039535">
    <property type="entry name" value="ASST-like"/>
</dbReference>
<dbReference type="InterPro" id="IPR053143">
    <property type="entry name" value="Arylsulfate_ST"/>
</dbReference>
<dbReference type="KEGG" id="mbe:MBM_07524"/>
<feature type="signal peptide" evidence="2">
    <location>
        <begin position="1"/>
        <end position="23"/>
    </location>
</feature>
<accession>K1XP74</accession>
<sequence length="542" mass="60080">MFRLRNWLTAITVTMLAPELGSADWTFKSRPDLSPPTLNITLSTPSEISPGYIFVSPRPSRRVKPIGPFGPVQAGPYIFTTTGELVWSGIGSFSAATNNFQAARLNGQDVLFGFEFDATSRRTQFGQGRVRILDRKYEMVKEVAMMNHIIADKHEFQIRNEKTALFVSYTPVQCDLTEFSTSPKAQWLLDGVFQEVDIETGRLVFEWRSLDHVSPSECVVPLSTLSLGSGLNNTDAIDFFHINSVDGDGKNYLISARRTSTIYKVNGTTGDIIWRLGGKYSNFTFGPGASFGLQHDARFVYSSEGADTATISLFDNSGQRSCDGEWENESSGKKLVLDTQNWTANLVQKFAAPNGEFAFAMGNTQVLPNGNVFVNWGTAGAITEFSPSGTTVFHAYLDSGVLFRNGRPASYRGFRFNWTGMPSEDPAIVSLANRESMTVYVSWNGDTKTKSWQFWGIDPEGREELLGEEERMGFETEFHVESGSGWKGFLAKALGKDGKVLRMSKVAKVRPYISPYDSEKDGLAVEKNSPQALVHEGRKSEL</sequence>
<dbReference type="eggNOG" id="ENOG502QTSQ">
    <property type="taxonomic scope" value="Eukaryota"/>
</dbReference>
<feature type="region of interest" description="Disordered" evidence="1">
    <location>
        <begin position="520"/>
        <end position="542"/>
    </location>
</feature>
<reference evidence="3 4" key="1">
    <citation type="journal article" date="2012" name="BMC Genomics">
        <title>Sequencing the genome of Marssonina brunnea reveals fungus-poplar co-evolution.</title>
        <authorList>
            <person name="Zhu S."/>
            <person name="Cao Y.-Z."/>
            <person name="Jiang C."/>
            <person name="Tan B.-Y."/>
            <person name="Wang Z."/>
            <person name="Feng S."/>
            <person name="Zhang L."/>
            <person name="Su X.-H."/>
            <person name="Brejova B."/>
            <person name="Vinar T."/>
            <person name="Xu M."/>
            <person name="Wang M.-X."/>
            <person name="Zhang S.-G."/>
            <person name="Huang M.-R."/>
            <person name="Wu R."/>
            <person name="Zhou Y."/>
        </authorList>
    </citation>
    <scope>NUCLEOTIDE SEQUENCE [LARGE SCALE GENOMIC DNA]</scope>
    <source>
        <strain evidence="3 4">MB_m1</strain>
    </source>
</reference>
<dbReference type="Proteomes" id="UP000006753">
    <property type="component" value="Unassembled WGS sequence"/>
</dbReference>
<evidence type="ECO:0008006" key="5">
    <source>
        <dbReference type="Google" id="ProtNLM"/>
    </source>
</evidence>
<feature type="chain" id="PRO_5003853197" description="Arylsulfotransferase" evidence="2">
    <location>
        <begin position="24"/>
        <end position="542"/>
    </location>
</feature>
<proteinExistence type="predicted"/>
<gene>
    <name evidence="3" type="ORF">MBM_07524</name>
</gene>
<dbReference type="InterPro" id="IPR011047">
    <property type="entry name" value="Quinoprotein_ADH-like_sf"/>
</dbReference>
<dbReference type="PANTHER" id="PTHR35340:SF9">
    <property type="entry name" value="ASST-DOMAIN-CONTAINING PROTEIN"/>
    <property type="match status" value="1"/>
</dbReference>
<evidence type="ECO:0000313" key="4">
    <source>
        <dbReference type="Proteomes" id="UP000006753"/>
    </source>
</evidence>
<dbReference type="OrthoDB" id="5427350at2759"/>
<dbReference type="SUPFAM" id="SSF50998">
    <property type="entry name" value="Quinoprotein alcohol dehydrogenase-like"/>
    <property type="match status" value="1"/>
</dbReference>
<dbReference type="Pfam" id="PF14269">
    <property type="entry name" value="Arylsulfotran_2"/>
    <property type="match status" value="1"/>
</dbReference>
<dbReference type="HOGENOM" id="CLU_018249_1_0_1"/>
<dbReference type="InParanoid" id="K1XP74"/>
<evidence type="ECO:0000256" key="1">
    <source>
        <dbReference type="SAM" id="MobiDB-lite"/>
    </source>
</evidence>
<dbReference type="AlphaFoldDB" id="K1XP74"/>
<dbReference type="OMA" id="HARYISK"/>
<evidence type="ECO:0000313" key="3">
    <source>
        <dbReference type="EMBL" id="EKD14294.1"/>
    </source>
</evidence>
<dbReference type="PANTHER" id="PTHR35340">
    <property type="entry name" value="PQQ ENZYME REPEAT PROTEIN-RELATED"/>
    <property type="match status" value="1"/>
</dbReference>
<organism evidence="3 4">
    <name type="scientific">Marssonina brunnea f. sp. multigermtubi (strain MB_m1)</name>
    <name type="common">Marssonina leaf spot fungus</name>
    <dbReference type="NCBI Taxonomy" id="1072389"/>
    <lineage>
        <taxon>Eukaryota</taxon>
        <taxon>Fungi</taxon>
        <taxon>Dikarya</taxon>
        <taxon>Ascomycota</taxon>
        <taxon>Pezizomycotina</taxon>
        <taxon>Leotiomycetes</taxon>
        <taxon>Helotiales</taxon>
        <taxon>Drepanopezizaceae</taxon>
        <taxon>Drepanopeziza</taxon>
    </lineage>
</organism>
<dbReference type="EMBL" id="JH921446">
    <property type="protein sequence ID" value="EKD14294.1"/>
    <property type="molecule type" value="Genomic_DNA"/>
</dbReference>
<evidence type="ECO:0000256" key="2">
    <source>
        <dbReference type="SAM" id="SignalP"/>
    </source>
</evidence>